<dbReference type="PANTHER" id="PTHR45695">
    <property type="entry name" value="LEUCOKININ RECEPTOR-RELATED"/>
    <property type="match status" value="1"/>
</dbReference>
<evidence type="ECO:0000256" key="1">
    <source>
        <dbReference type="ARBA" id="ARBA00004141"/>
    </source>
</evidence>
<dbReference type="PANTHER" id="PTHR45695:SF15">
    <property type="entry name" value="OPSIN RH2"/>
    <property type="match status" value="1"/>
</dbReference>
<dbReference type="PROSITE" id="PS50262">
    <property type="entry name" value="G_PROTEIN_RECEP_F1_2"/>
    <property type="match status" value="1"/>
</dbReference>
<keyword evidence="4 10" id="KW-1133">Transmembrane helix</keyword>
<dbReference type="Pfam" id="PF00001">
    <property type="entry name" value="7tm_1"/>
    <property type="match status" value="1"/>
</dbReference>
<dbReference type="PRINTS" id="PR01012">
    <property type="entry name" value="NRPEPTIDEYR"/>
</dbReference>
<feature type="transmembrane region" description="Helical" evidence="10">
    <location>
        <begin position="203"/>
        <end position="223"/>
    </location>
</feature>
<dbReference type="SUPFAM" id="SSF81321">
    <property type="entry name" value="Family A G protein-coupled receptor-like"/>
    <property type="match status" value="1"/>
</dbReference>
<dbReference type="InterPro" id="IPR017452">
    <property type="entry name" value="GPCR_Rhodpsn_7TM"/>
</dbReference>
<feature type="transmembrane region" description="Helical" evidence="10">
    <location>
        <begin position="87"/>
        <end position="112"/>
    </location>
</feature>
<dbReference type="GO" id="GO:0004983">
    <property type="term" value="F:neuropeptide Y receptor activity"/>
    <property type="evidence" value="ECO:0007669"/>
    <property type="project" value="InterPro"/>
</dbReference>
<dbReference type="SMART" id="SM01381">
    <property type="entry name" value="7TM_GPCR_Srsx"/>
    <property type="match status" value="1"/>
</dbReference>
<dbReference type="PRINTS" id="PR00237">
    <property type="entry name" value="GPCRRHODOPSN"/>
</dbReference>
<feature type="transmembrane region" description="Helical" evidence="10">
    <location>
        <begin position="316"/>
        <end position="334"/>
    </location>
</feature>
<protein>
    <recommendedName>
        <fullName evidence="11">G-protein coupled receptors family 1 profile domain-containing protein</fullName>
    </recommendedName>
</protein>
<comment type="subcellular location">
    <subcellularLocation>
        <location evidence="1">Membrane</location>
        <topology evidence="1">Multi-pass membrane protein</topology>
    </subcellularLocation>
</comment>
<accession>A0AA88XTK6</accession>
<name>A0AA88XTK6_PINIB</name>
<gene>
    <name evidence="12" type="ORF">FSP39_025173</name>
</gene>
<comment type="caution">
    <text evidence="12">The sequence shown here is derived from an EMBL/GenBank/DDBJ whole genome shotgun (WGS) entry which is preliminary data.</text>
</comment>
<evidence type="ECO:0000256" key="8">
    <source>
        <dbReference type="ARBA" id="ARBA00023224"/>
    </source>
</evidence>
<evidence type="ECO:0000256" key="6">
    <source>
        <dbReference type="ARBA" id="ARBA00023136"/>
    </source>
</evidence>
<dbReference type="GO" id="GO:0005886">
    <property type="term" value="C:plasma membrane"/>
    <property type="evidence" value="ECO:0007669"/>
    <property type="project" value="TreeGrafter"/>
</dbReference>
<feature type="transmembrane region" description="Helical" evidence="10">
    <location>
        <begin position="250"/>
        <end position="270"/>
    </location>
</feature>
<dbReference type="InterPro" id="IPR000276">
    <property type="entry name" value="GPCR_Rhodpsn"/>
</dbReference>
<keyword evidence="7 9" id="KW-0675">Receptor</keyword>
<comment type="similarity">
    <text evidence="2 9">Belongs to the G-protein coupled receptor 1 family.</text>
</comment>
<organism evidence="12 13">
    <name type="scientific">Pinctada imbricata</name>
    <name type="common">Atlantic pearl-oyster</name>
    <name type="synonym">Pinctada martensii</name>
    <dbReference type="NCBI Taxonomy" id="66713"/>
    <lineage>
        <taxon>Eukaryota</taxon>
        <taxon>Metazoa</taxon>
        <taxon>Spiralia</taxon>
        <taxon>Lophotrochozoa</taxon>
        <taxon>Mollusca</taxon>
        <taxon>Bivalvia</taxon>
        <taxon>Autobranchia</taxon>
        <taxon>Pteriomorphia</taxon>
        <taxon>Pterioida</taxon>
        <taxon>Pterioidea</taxon>
        <taxon>Pteriidae</taxon>
        <taxon>Pinctada</taxon>
    </lineage>
</organism>
<evidence type="ECO:0000313" key="12">
    <source>
        <dbReference type="EMBL" id="KAK3092102.1"/>
    </source>
</evidence>
<keyword evidence="8 9" id="KW-0807">Transducer</keyword>
<keyword evidence="5 9" id="KW-0297">G-protein coupled receptor</keyword>
<feature type="transmembrane region" description="Helical" evidence="10">
    <location>
        <begin position="354"/>
        <end position="377"/>
    </location>
</feature>
<evidence type="ECO:0000259" key="11">
    <source>
        <dbReference type="PROSITE" id="PS50262"/>
    </source>
</evidence>
<keyword evidence="6 10" id="KW-0472">Membrane</keyword>
<evidence type="ECO:0000256" key="5">
    <source>
        <dbReference type="ARBA" id="ARBA00023040"/>
    </source>
</evidence>
<evidence type="ECO:0000256" key="3">
    <source>
        <dbReference type="ARBA" id="ARBA00022692"/>
    </source>
</evidence>
<reference evidence="12" key="1">
    <citation type="submission" date="2019-08" db="EMBL/GenBank/DDBJ databases">
        <title>The improved chromosome-level genome for the pearl oyster Pinctada fucata martensii using PacBio sequencing and Hi-C.</title>
        <authorList>
            <person name="Zheng Z."/>
        </authorList>
    </citation>
    <scope>NUCLEOTIDE SEQUENCE</scope>
    <source>
        <strain evidence="12">ZZ-2019</strain>
        <tissue evidence="12">Adductor muscle</tissue>
    </source>
</reference>
<feature type="domain" description="G-protein coupled receptors family 1 profile" evidence="11">
    <location>
        <begin position="103"/>
        <end position="375"/>
    </location>
</feature>
<evidence type="ECO:0000256" key="7">
    <source>
        <dbReference type="ARBA" id="ARBA00023170"/>
    </source>
</evidence>
<feature type="transmembrane region" description="Helical" evidence="10">
    <location>
        <begin position="161"/>
        <end position="182"/>
    </location>
</feature>
<dbReference type="AlphaFoldDB" id="A0AA88XTK6"/>
<keyword evidence="3 9" id="KW-0812">Transmembrane</keyword>
<dbReference type="EMBL" id="VSWD01000010">
    <property type="protein sequence ID" value="KAK3092102.1"/>
    <property type="molecule type" value="Genomic_DNA"/>
</dbReference>
<keyword evidence="13" id="KW-1185">Reference proteome</keyword>
<dbReference type="Gene3D" id="1.20.1070.10">
    <property type="entry name" value="Rhodopsin 7-helix transmembrane proteins"/>
    <property type="match status" value="1"/>
</dbReference>
<evidence type="ECO:0000313" key="13">
    <source>
        <dbReference type="Proteomes" id="UP001186944"/>
    </source>
</evidence>
<evidence type="ECO:0000256" key="10">
    <source>
        <dbReference type="SAM" id="Phobius"/>
    </source>
</evidence>
<dbReference type="InterPro" id="IPR000611">
    <property type="entry name" value="NPY_rcpt"/>
</dbReference>
<evidence type="ECO:0000256" key="2">
    <source>
        <dbReference type="ARBA" id="ARBA00010663"/>
    </source>
</evidence>
<dbReference type="PROSITE" id="PS00237">
    <property type="entry name" value="G_PROTEIN_RECEP_F1_1"/>
    <property type="match status" value="1"/>
</dbReference>
<sequence length="435" mass="49271">MNATGGDFLLYRTKSQLHNVPTSINWSSLCEDDDCYSQFATFSVQTDGNATSHNMSNVTLCTNEYCLSEDDYLDDVISHITPKDWEWVFAVVYLLTFLLGITGNILVCFAIWRNRTMRTVTNIFILNLAVGDLVVLIICLPPTFIQDVTETWFFGHAMCKIALYLQTVSVSVSVLTLSAISVERWYAICYPLRFKSTRKRAQIIVVIIWVVSCLVALPEIIVAKTKHYFPVEFTIYLTSCGPGWSKSKVVIYQGTLMVILYIFPIALMAFTYTKIAIVLWTGAIPGAVETTQAPMMNSKVTKADEQLESRRKAAKMLITVVVVFAMCYFPVHLLNVLRYTGVLKADPHHPDPTIVLALISHLLPYINSSINPVIYNFMSAKFRKEFMIACQCCFRRRHRGRILGRNGTHFGSTSNYIPRHSSNTCTEQILMSTYQ</sequence>
<evidence type="ECO:0000256" key="9">
    <source>
        <dbReference type="RuleBase" id="RU000688"/>
    </source>
</evidence>
<feature type="transmembrane region" description="Helical" evidence="10">
    <location>
        <begin position="124"/>
        <end position="145"/>
    </location>
</feature>
<dbReference type="Proteomes" id="UP001186944">
    <property type="component" value="Unassembled WGS sequence"/>
</dbReference>
<evidence type="ECO:0000256" key="4">
    <source>
        <dbReference type="ARBA" id="ARBA00022989"/>
    </source>
</evidence>
<proteinExistence type="inferred from homology"/>